<dbReference type="Proteomes" id="UP001370490">
    <property type="component" value="Unassembled WGS sequence"/>
</dbReference>
<feature type="repeat" description="PPR" evidence="2">
    <location>
        <begin position="246"/>
        <end position="280"/>
    </location>
</feature>
<dbReference type="Pfam" id="PF13041">
    <property type="entry name" value="PPR_2"/>
    <property type="match status" value="2"/>
</dbReference>
<reference evidence="3 4" key="1">
    <citation type="submission" date="2023-12" db="EMBL/GenBank/DDBJ databases">
        <title>A high-quality genome assembly for Dillenia turbinata (Dilleniales).</title>
        <authorList>
            <person name="Chanderbali A."/>
        </authorList>
    </citation>
    <scope>NUCLEOTIDE SEQUENCE [LARGE SCALE GENOMIC DNA]</scope>
    <source>
        <strain evidence="3">LSX21</strain>
        <tissue evidence="3">Leaf</tissue>
    </source>
</reference>
<dbReference type="EMBL" id="JBAMMX010000018">
    <property type="protein sequence ID" value="KAK6922758.1"/>
    <property type="molecule type" value="Genomic_DNA"/>
</dbReference>
<feature type="repeat" description="PPR" evidence="2">
    <location>
        <begin position="176"/>
        <end position="210"/>
    </location>
</feature>
<keyword evidence="1" id="KW-0677">Repeat</keyword>
<dbReference type="NCBIfam" id="TIGR00756">
    <property type="entry name" value="PPR"/>
    <property type="match status" value="5"/>
</dbReference>
<dbReference type="AlphaFoldDB" id="A0AAN8Z6W8"/>
<dbReference type="Gene3D" id="1.25.40.10">
    <property type="entry name" value="Tetratricopeptide repeat domain"/>
    <property type="match status" value="4"/>
</dbReference>
<dbReference type="PANTHER" id="PTHR46862">
    <property type="entry name" value="OS07G0661900 PROTEIN"/>
    <property type="match status" value="1"/>
</dbReference>
<evidence type="ECO:0000313" key="3">
    <source>
        <dbReference type="EMBL" id="KAK6922758.1"/>
    </source>
</evidence>
<proteinExistence type="predicted"/>
<dbReference type="InterPro" id="IPR011990">
    <property type="entry name" value="TPR-like_helical_dom_sf"/>
</dbReference>
<gene>
    <name evidence="3" type="ORF">RJ641_011062</name>
</gene>
<organism evidence="3 4">
    <name type="scientific">Dillenia turbinata</name>
    <dbReference type="NCBI Taxonomy" id="194707"/>
    <lineage>
        <taxon>Eukaryota</taxon>
        <taxon>Viridiplantae</taxon>
        <taxon>Streptophyta</taxon>
        <taxon>Embryophyta</taxon>
        <taxon>Tracheophyta</taxon>
        <taxon>Spermatophyta</taxon>
        <taxon>Magnoliopsida</taxon>
        <taxon>eudicotyledons</taxon>
        <taxon>Gunneridae</taxon>
        <taxon>Pentapetalae</taxon>
        <taxon>Dilleniales</taxon>
        <taxon>Dilleniaceae</taxon>
        <taxon>Dillenia</taxon>
    </lineage>
</organism>
<evidence type="ECO:0000313" key="4">
    <source>
        <dbReference type="Proteomes" id="UP001370490"/>
    </source>
</evidence>
<feature type="repeat" description="PPR" evidence="2">
    <location>
        <begin position="281"/>
        <end position="315"/>
    </location>
</feature>
<sequence length="629" mass="72086">MFNSCNARKFLVNYMPYIVLCHIHHFESSKNFLRCVHSKTLYQFNQNKPISRIKKYSRNSLKLGPIVRDNVDPSVYMRQTIGEIYKILKYSTWDSAKQQLENLSIKWDSYTVNQVLKTHPPMEKAWLFFNWVSTVKNFKHDQFTYTTMLDIFGEAKRISSMNFVFKQMQEKGIKIDVVTYTSLLHWLSNSGDIDGAVNLWKEMKLNGCRPTVVSYTAYMKILFENNRVEEATEVYKEMLGSGCSPNCYTYTVLMEHLISTGKCKAALDVFVKMQEAGIQPDKAACNILIQKCCRAGETWAVFEILRYMKENFLVLRYPVYLEAEETFKIAGESDLLLRQVNPHLSTSHATKEDTGKKASMDKTLVLNLLAKQNFIAIDRFMSETIDKDALLDSEMISDIIEANCAHSRADGALMAFEYSVKKDLTIGRETYLALVGCLIRTESYVKITKIVKEMVREGFSLGTYMSSLLIHKLGYARKPLPAAKIFNLLPDNEKNTATYTALIGAYFNNGSIDKGLNIFETMRNNGIRASSGTYSILIAALDKNGVVEEVAKLRREKRILQHESQIKSNASMEEKICDNLFKGIVDRTYRIENLLVYKLCIRPKFSQNIFLFSVDKVLVQRYGIARLAP</sequence>
<comment type="caution">
    <text evidence="3">The sequence shown here is derived from an EMBL/GenBank/DDBJ whole genome shotgun (WGS) entry which is preliminary data.</text>
</comment>
<protein>
    <submittedName>
        <fullName evidence="3">Pentatricopeptide repeat</fullName>
    </submittedName>
</protein>
<feature type="repeat" description="PPR" evidence="2">
    <location>
        <begin position="495"/>
        <end position="529"/>
    </location>
</feature>
<evidence type="ECO:0000256" key="1">
    <source>
        <dbReference type="ARBA" id="ARBA00022737"/>
    </source>
</evidence>
<dbReference type="PANTHER" id="PTHR46862:SF5">
    <property type="entry name" value="OS02G0170000 PROTEIN"/>
    <property type="match status" value="1"/>
</dbReference>
<feature type="repeat" description="PPR" evidence="2">
    <location>
        <begin position="141"/>
        <end position="175"/>
    </location>
</feature>
<name>A0AAN8Z6W8_9MAGN</name>
<dbReference type="InterPro" id="IPR002885">
    <property type="entry name" value="PPR_rpt"/>
</dbReference>
<dbReference type="PROSITE" id="PS51375">
    <property type="entry name" value="PPR"/>
    <property type="match status" value="6"/>
</dbReference>
<feature type="repeat" description="PPR" evidence="2">
    <location>
        <begin position="211"/>
        <end position="245"/>
    </location>
</feature>
<evidence type="ECO:0000256" key="2">
    <source>
        <dbReference type="PROSITE-ProRule" id="PRU00708"/>
    </source>
</evidence>
<accession>A0AAN8Z6W8</accession>
<dbReference type="Pfam" id="PF13812">
    <property type="entry name" value="PPR_3"/>
    <property type="match status" value="1"/>
</dbReference>
<keyword evidence="4" id="KW-1185">Reference proteome</keyword>